<proteinExistence type="predicted"/>
<keyword evidence="1" id="KW-1133">Transmembrane helix</keyword>
<feature type="transmembrane region" description="Helical" evidence="1">
    <location>
        <begin position="143"/>
        <end position="161"/>
    </location>
</feature>
<dbReference type="KEGG" id="hdi:HDIA_4101"/>
<keyword evidence="4" id="KW-1185">Reference proteome</keyword>
<feature type="transmembrane region" description="Helical" evidence="1">
    <location>
        <begin position="193"/>
        <end position="211"/>
    </location>
</feature>
<sequence length="337" mass="37295">MQTSQGPSWCDLAPVRKLSLVKPPAAKAVREPALPGAVVPSSLNLPSRDRLVGFGLMLLAMLFFATLDTTAKLVTHDVPTLQVIWLRYAVHTVVMLAIFNPLHHREAFVVRRPGMQVMRALFLTANTSLNFLAVQYLQLTQTVTITFLAPLLIAMLSAFFLKEYVGPRRWAAIAVGFCGVLVVTRPGAGEMNWAILLSLGSVLMYSVYVLFTRHLGQSETAGSMILISAVVPTVLMAPLVPSVWIWPSEPHVLILLFCLGLFGGFGHYLLIEAHRRVAANELAPMTYTQITWMIFYGYAVFGDVPDGWTIAGAAIVILSGLYLLWRENIHRRLQPRT</sequence>
<accession>A0A2C9DBC9</accession>
<dbReference type="EMBL" id="LT960614">
    <property type="protein sequence ID" value="SON57642.1"/>
    <property type="molecule type" value="Genomic_DNA"/>
</dbReference>
<dbReference type="SUPFAM" id="SSF103481">
    <property type="entry name" value="Multidrug resistance efflux transporter EmrE"/>
    <property type="match status" value="2"/>
</dbReference>
<feature type="domain" description="EamA" evidence="2">
    <location>
        <begin position="53"/>
        <end position="184"/>
    </location>
</feature>
<feature type="transmembrane region" description="Helical" evidence="1">
    <location>
        <begin position="307"/>
        <end position="325"/>
    </location>
</feature>
<evidence type="ECO:0000256" key="1">
    <source>
        <dbReference type="SAM" id="Phobius"/>
    </source>
</evidence>
<dbReference type="PANTHER" id="PTHR22911">
    <property type="entry name" value="ACYL-MALONYL CONDENSING ENZYME-RELATED"/>
    <property type="match status" value="1"/>
</dbReference>
<protein>
    <submittedName>
        <fullName evidence="3">Carboxylate/amino acid/amine transporter</fullName>
    </submittedName>
</protein>
<gene>
    <name evidence="3" type="ORF">HDIA_4101</name>
</gene>
<evidence type="ECO:0000313" key="3">
    <source>
        <dbReference type="EMBL" id="SON57642.1"/>
    </source>
</evidence>
<dbReference type="InterPro" id="IPR037185">
    <property type="entry name" value="EmrE-like"/>
</dbReference>
<feature type="transmembrane region" description="Helical" evidence="1">
    <location>
        <begin position="120"/>
        <end position="137"/>
    </location>
</feature>
<dbReference type="AlphaFoldDB" id="A0A2C9DBC9"/>
<feature type="transmembrane region" description="Helical" evidence="1">
    <location>
        <begin position="79"/>
        <end position="99"/>
    </location>
</feature>
<dbReference type="Proteomes" id="UP000223606">
    <property type="component" value="Chromosome 1"/>
</dbReference>
<keyword evidence="1" id="KW-0812">Transmembrane</keyword>
<organism evidence="3 4">
    <name type="scientific">Hartmannibacter diazotrophicus</name>
    <dbReference type="NCBI Taxonomy" id="1482074"/>
    <lineage>
        <taxon>Bacteria</taxon>
        <taxon>Pseudomonadati</taxon>
        <taxon>Pseudomonadota</taxon>
        <taxon>Alphaproteobacteria</taxon>
        <taxon>Hyphomicrobiales</taxon>
        <taxon>Pleomorphomonadaceae</taxon>
        <taxon>Hartmannibacter</taxon>
    </lineage>
</organism>
<feature type="transmembrane region" description="Helical" evidence="1">
    <location>
        <begin position="282"/>
        <end position="301"/>
    </location>
</feature>
<feature type="transmembrane region" description="Helical" evidence="1">
    <location>
        <begin position="170"/>
        <end position="187"/>
    </location>
</feature>
<feature type="transmembrane region" description="Helical" evidence="1">
    <location>
        <begin position="223"/>
        <end position="246"/>
    </location>
</feature>
<dbReference type="Pfam" id="PF00892">
    <property type="entry name" value="EamA"/>
    <property type="match status" value="2"/>
</dbReference>
<keyword evidence="1" id="KW-0472">Membrane</keyword>
<reference evidence="4" key="1">
    <citation type="submission" date="2017-09" db="EMBL/GenBank/DDBJ databases">
        <title>Genome sequence of Nannocystis excedens DSM 71.</title>
        <authorList>
            <person name="Blom J."/>
        </authorList>
    </citation>
    <scope>NUCLEOTIDE SEQUENCE [LARGE SCALE GENOMIC DNA]</scope>
    <source>
        <strain evidence="4">type strain: E19</strain>
    </source>
</reference>
<name>A0A2C9DBC9_9HYPH</name>
<evidence type="ECO:0000259" key="2">
    <source>
        <dbReference type="Pfam" id="PF00892"/>
    </source>
</evidence>
<dbReference type="PANTHER" id="PTHR22911:SF103">
    <property type="entry name" value="BLR2811 PROTEIN"/>
    <property type="match status" value="1"/>
</dbReference>
<feature type="transmembrane region" description="Helical" evidence="1">
    <location>
        <begin position="51"/>
        <end position="67"/>
    </location>
</feature>
<dbReference type="Gene3D" id="1.10.3730.20">
    <property type="match status" value="1"/>
</dbReference>
<dbReference type="GO" id="GO:0016020">
    <property type="term" value="C:membrane"/>
    <property type="evidence" value="ECO:0007669"/>
    <property type="project" value="InterPro"/>
</dbReference>
<feature type="transmembrane region" description="Helical" evidence="1">
    <location>
        <begin position="252"/>
        <end position="270"/>
    </location>
</feature>
<evidence type="ECO:0000313" key="4">
    <source>
        <dbReference type="Proteomes" id="UP000223606"/>
    </source>
</evidence>
<feature type="domain" description="EamA" evidence="2">
    <location>
        <begin position="193"/>
        <end position="320"/>
    </location>
</feature>
<dbReference type="OrthoDB" id="7818056at2"/>
<dbReference type="InterPro" id="IPR000620">
    <property type="entry name" value="EamA_dom"/>
</dbReference>